<comment type="caution">
    <text evidence="1">The sequence shown here is derived from an EMBL/GenBank/DDBJ whole genome shotgun (WGS) entry which is preliminary data.</text>
</comment>
<accession>A0AAV5CF59</accession>
<name>A0AAV5CF59_ELECO</name>
<evidence type="ECO:0000313" key="1">
    <source>
        <dbReference type="EMBL" id="GJM96888.1"/>
    </source>
</evidence>
<dbReference type="EMBL" id="BQKI01000006">
    <property type="protein sequence ID" value="GJM96888.1"/>
    <property type="molecule type" value="Genomic_DNA"/>
</dbReference>
<evidence type="ECO:0000313" key="2">
    <source>
        <dbReference type="Proteomes" id="UP001054889"/>
    </source>
</evidence>
<organism evidence="1 2">
    <name type="scientific">Eleusine coracana subsp. coracana</name>
    <dbReference type="NCBI Taxonomy" id="191504"/>
    <lineage>
        <taxon>Eukaryota</taxon>
        <taxon>Viridiplantae</taxon>
        <taxon>Streptophyta</taxon>
        <taxon>Embryophyta</taxon>
        <taxon>Tracheophyta</taxon>
        <taxon>Spermatophyta</taxon>
        <taxon>Magnoliopsida</taxon>
        <taxon>Liliopsida</taxon>
        <taxon>Poales</taxon>
        <taxon>Poaceae</taxon>
        <taxon>PACMAD clade</taxon>
        <taxon>Chloridoideae</taxon>
        <taxon>Cynodonteae</taxon>
        <taxon>Eleusininae</taxon>
        <taxon>Eleusine</taxon>
    </lineage>
</organism>
<reference evidence="1" key="2">
    <citation type="submission" date="2021-12" db="EMBL/GenBank/DDBJ databases">
        <title>Resequencing data analysis of finger millet.</title>
        <authorList>
            <person name="Hatakeyama M."/>
            <person name="Aluri S."/>
            <person name="Balachadran M.T."/>
            <person name="Sivarajan S.R."/>
            <person name="Poveda L."/>
            <person name="Shimizu-Inatsugi R."/>
            <person name="Schlapbach R."/>
            <person name="Sreeman S.M."/>
            <person name="Shimizu K.K."/>
        </authorList>
    </citation>
    <scope>NUCLEOTIDE SEQUENCE</scope>
</reference>
<sequence>MDQEKQVARPAAVPSSMKVTLRPFELSDVDAMMAWASDPVVAAPCRWDAYESTEPLLAFIRDAVLRAVFNEVDGELVDNPTPQRVAEKAGLGNQEGAVLRKYFIKGRRSQGHAHVQLHQRPTRCSNDTLVCDKTFCRRVNVYIALALS</sequence>
<keyword evidence="2" id="KW-1185">Reference proteome</keyword>
<dbReference type="SUPFAM" id="SSF55729">
    <property type="entry name" value="Acyl-CoA N-acyltransferases (Nat)"/>
    <property type="match status" value="1"/>
</dbReference>
<reference evidence="1" key="1">
    <citation type="journal article" date="2018" name="DNA Res.">
        <title>Multiple hybrid de novo genome assembly of finger millet, an orphan allotetraploid crop.</title>
        <authorList>
            <person name="Hatakeyama M."/>
            <person name="Aluri S."/>
            <person name="Balachadran M.T."/>
            <person name="Sivarajan S.R."/>
            <person name="Patrignani A."/>
            <person name="Gruter S."/>
            <person name="Poveda L."/>
            <person name="Shimizu-Inatsugi R."/>
            <person name="Baeten J."/>
            <person name="Francoijs K.J."/>
            <person name="Nataraja K.N."/>
            <person name="Reddy Y.A.N."/>
            <person name="Phadnis S."/>
            <person name="Ravikumar R.L."/>
            <person name="Schlapbach R."/>
            <person name="Sreeman S.M."/>
            <person name="Shimizu K.K."/>
        </authorList>
    </citation>
    <scope>NUCLEOTIDE SEQUENCE</scope>
</reference>
<dbReference type="Proteomes" id="UP001054889">
    <property type="component" value="Unassembled WGS sequence"/>
</dbReference>
<evidence type="ECO:0008006" key="3">
    <source>
        <dbReference type="Google" id="ProtNLM"/>
    </source>
</evidence>
<dbReference type="PANTHER" id="PTHR46067:SF30">
    <property type="entry name" value="OS03G0794200 PROTEIN"/>
    <property type="match status" value="1"/>
</dbReference>
<dbReference type="InterPro" id="IPR016181">
    <property type="entry name" value="Acyl_CoA_acyltransferase"/>
</dbReference>
<dbReference type="Gene3D" id="3.40.630.30">
    <property type="match status" value="1"/>
</dbReference>
<proteinExistence type="predicted"/>
<dbReference type="PANTHER" id="PTHR46067">
    <property type="entry name" value="ACYL-COA N-ACYLTRANSFERASES (NAT) SUPERFAMILY PROTEIN"/>
    <property type="match status" value="1"/>
</dbReference>
<dbReference type="AlphaFoldDB" id="A0AAV5CF59"/>
<protein>
    <recommendedName>
        <fullName evidence="3">N-acetyltransferase domain-containing protein</fullName>
    </recommendedName>
</protein>
<gene>
    <name evidence="1" type="primary">ga13762</name>
    <name evidence="1" type="ORF">PR202_ga13762</name>
</gene>